<protein>
    <submittedName>
        <fullName evidence="1">Uncharacterized protein</fullName>
    </submittedName>
</protein>
<evidence type="ECO:0000313" key="1">
    <source>
        <dbReference type="EMBL" id="KAI5676821.1"/>
    </source>
</evidence>
<comment type="caution">
    <text evidence="1">The sequence shown here is derived from an EMBL/GenBank/DDBJ whole genome shotgun (WGS) entry which is preliminary data.</text>
</comment>
<keyword evidence="2" id="KW-1185">Reference proteome</keyword>
<name>A0ACC0BW06_CATRO</name>
<organism evidence="1 2">
    <name type="scientific">Catharanthus roseus</name>
    <name type="common">Madagascar periwinkle</name>
    <name type="synonym">Vinca rosea</name>
    <dbReference type="NCBI Taxonomy" id="4058"/>
    <lineage>
        <taxon>Eukaryota</taxon>
        <taxon>Viridiplantae</taxon>
        <taxon>Streptophyta</taxon>
        <taxon>Embryophyta</taxon>
        <taxon>Tracheophyta</taxon>
        <taxon>Spermatophyta</taxon>
        <taxon>Magnoliopsida</taxon>
        <taxon>eudicotyledons</taxon>
        <taxon>Gunneridae</taxon>
        <taxon>Pentapetalae</taxon>
        <taxon>asterids</taxon>
        <taxon>lamiids</taxon>
        <taxon>Gentianales</taxon>
        <taxon>Apocynaceae</taxon>
        <taxon>Rauvolfioideae</taxon>
        <taxon>Vinceae</taxon>
        <taxon>Catharanthinae</taxon>
        <taxon>Catharanthus</taxon>
    </lineage>
</organism>
<gene>
    <name evidence="1" type="ORF">M9H77_07771</name>
</gene>
<proteinExistence type="predicted"/>
<dbReference type="Proteomes" id="UP001060085">
    <property type="component" value="Linkage Group LG02"/>
</dbReference>
<dbReference type="EMBL" id="CM044702">
    <property type="protein sequence ID" value="KAI5676821.1"/>
    <property type="molecule type" value="Genomic_DNA"/>
</dbReference>
<accession>A0ACC0BW06</accession>
<evidence type="ECO:0000313" key="2">
    <source>
        <dbReference type="Proteomes" id="UP001060085"/>
    </source>
</evidence>
<sequence>MCTRNPNTIMILTTRLIKKDFKEIKTRSPFGNKVLGIEVVLLFNDVEDLKGFKIKQLIPRGSLEELKGFNCVVCKRTLQTAVPCVFVLFITFHTVYHTTSHTAKSVILHKSPKKTYKPQRRFKTDNRDMKGPNKFKSEGSTMKRKFDTGRKGKGIQCRECEGYGHIQAECANTLKWNRSMNTTLSDDDKKSDDEDDEEDTDSNETLAFNVIIDLEDTSIDNDHKDDSDDDSVYSDEEVSFE</sequence>
<reference evidence="2" key="1">
    <citation type="journal article" date="2023" name="Nat. Plants">
        <title>Single-cell RNA sequencing provides a high-resolution roadmap for understanding the multicellular compartmentation of specialized metabolism.</title>
        <authorList>
            <person name="Sun S."/>
            <person name="Shen X."/>
            <person name="Li Y."/>
            <person name="Li Y."/>
            <person name="Wang S."/>
            <person name="Li R."/>
            <person name="Zhang H."/>
            <person name="Shen G."/>
            <person name="Guo B."/>
            <person name="Wei J."/>
            <person name="Xu J."/>
            <person name="St-Pierre B."/>
            <person name="Chen S."/>
            <person name="Sun C."/>
        </authorList>
    </citation>
    <scope>NUCLEOTIDE SEQUENCE [LARGE SCALE GENOMIC DNA]</scope>
</reference>